<organism evidence="2 3">
    <name type="scientific">Candidatus Terrybacteria bacterium CG10_big_fil_rev_8_21_14_0_10_41_10</name>
    <dbReference type="NCBI Taxonomy" id="1975026"/>
    <lineage>
        <taxon>Bacteria</taxon>
        <taxon>Candidatus Terryibacteriota</taxon>
    </lineage>
</organism>
<evidence type="ECO:0000313" key="3">
    <source>
        <dbReference type="Proteomes" id="UP000230959"/>
    </source>
</evidence>
<dbReference type="EMBL" id="PFER01000008">
    <property type="protein sequence ID" value="PJE73839.1"/>
    <property type="molecule type" value="Genomic_DNA"/>
</dbReference>
<accession>A0A2M8LB35</accession>
<reference evidence="3" key="1">
    <citation type="submission" date="2017-09" db="EMBL/GenBank/DDBJ databases">
        <title>Depth-based differentiation of microbial function through sediment-hosted aquifers and enrichment of novel symbionts in the deep terrestrial subsurface.</title>
        <authorList>
            <person name="Probst A.J."/>
            <person name="Ladd B."/>
            <person name="Jarett J.K."/>
            <person name="Geller-Mcgrath D.E."/>
            <person name="Sieber C.M.K."/>
            <person name="Emerson J.B."/>
            <person name="Anantharaman K."/>
            <person name="Thomas B.C."/>
            <person name="Malmstrom R."/>
            <person name="Stieglmeier M."/>
            <person name="Klingl A."/>
            <person name="Woyke T."/>
            <person name="Ryan C.M."/>
            <person name="Banfield J.F."/>
        </authorList>
    </citation>
    <scope>NUCLEOTIDE SEQUENCE [LARGE SCALE GENOMIC DNA]</scope>
</reference>
<evidence type="ECO:0000313" key="2">
    <source>
        <dbReference type="EMBL" id="PJE73839.1"/>
    </source>
</evidence>
<name>A0A2M8LB35_9BACT</name>
<feature type="region of interest" description="Disordered" evidence="1">
    <location>
        <begin position="1"/>
        <end position="37"/>
    </location>
</feature>
<dbReference type="AlphaFoldDB" id="A0A2M8LB35"/>
<feature type="compositionally biased region" description="Basic and acidic residues" evidence="1">
    <location>
        <begin position="28"/>
        <end position="37"/>
    </location>
</feature>
<protein>
    <submittedName>
        <fullName evidence="2">Uncharacterized protein</fullName>
    </submittedName>
</protein>
<sequence>MGGASTYGFAPRTFPLGRPRPSGAPSPRGEKRTHGASQDLEHLRCERCTVPVRKADCDFNIAVDGMGNLGVYIKKDFCYYIVNANVIFN</sequence>
<comment type="caution">
    <text evidence="2">The sequence shown here is derived from an EMBL/GenBank/DDBJ whole genome shotgun (WGS) entry which is preliminary data.</text>
</comment>
<proteinExistence type="predicted"/>
<evidence type="ECO:0000256" key="1">
    <source>
        <dbReference type="SAM" id="MobiDB-lite"/>
    </source>
</evidence>
<feature type="compositionally biased region" description="Low complexity" evidence="1">
    <location>
        <begin position="15"/>
        <end position="27"/>
    </location>
</feature>
<gene>
    <name evidence="2" type="ORF">COV02_00485</name>
</gene>
<dbReference type="Proteomes" id="UP000230959">
    <property type="component" value="Unassembled WGS sequence"/>
</dbReference>